<dbReference type="AlphaFoldDB" id="A0AAU9TRL1"/>
<dbReference type="Proteomes" id="UP001153954">
    <property type="component" value="Unassembled WGS sequence"/>
</dbReference>
<keyword evidence="2" id="KW-1185">Reference proteome</keyword>
<name>A0AAU9TRL1_EUPED</name>
<proteinExistence type="predicted"/>
<dbReference type="EMBL" id="CAKOGL010000007">
    <property type="protein sequence ID" value="CAH2088431.1"/>
    <property type="molecule type" value="Genomic_DNA"/>
</dbReference>
<accession>A0AAU9TRL1</accession>
<reference evidence="1" key="1">
    <citation type="submission" date="2022-03" db="EMBL/GenBank/DDBJ databases">
        <authorList>
            <person name="Tunstrom K."/>
        </authorList>
    </citation>
    <scope>NUCLEOTIDE SEQUENCE</scope>
</reference>
<sequence>MARSVSEVNVPCWSLWKPLRFVQEFTMKDVYYDNNMHEDLKDMTSNIDIKEETQTDNEVDLGIRQRGQQTDRPRKKSQNITHMIDNCKQVLDDLVKAMVPLLGHTIERSRYCKMYYRTTCAMRKIDADCASQDIMKLQGGSAG</sequence>
<evidence type="ECO:0000313" key="1">
    <source>
        <dbReference type="EMBL" id="CAH2088431.1"/>
    </source>
</evidence>
<evidence type="ECO:0000313" key="2">
    <source>
        <dbReference type="Proteomes" id="UP001153954"/>
    </source>
</evidence>
<gene>
    <name evidence="1" type="ORF">EEDITHA_LOCUS4592</name>
</gene>
<protein>
    <submittedName>
        <fullName evidence="1">Uncharacterized protein</fullName>
    </submittedName>
</protein>
<comment type="caution">
    <text evidence="1">The sequence shown here is derived from an EMBL/GenBank/DDBJ whole genome shotgun (WGS) entry which is preliminary data.</text>
</comment>
<organism evidence="1 2">
    <name type="scientific">Euphydryas editha</name>
    <name type="common">Edith's checkerspot</name>
    <dbReference type="NCBI Taxonomy" id="104508"/>
    <lineage>
        <taxon>Eukaryota</taxon>
        <taxon>Metazoa</taxon>
        <taxon>Ecdysozoa</taxon>
        <taxon>Arthropoda</taxon>
        <taxon>Hexapoda</taxon>
        <taxon>Insecta</taxon>
        <taxon>Pterygota</taxon>
        <taxon>Neoptera</taxon>
        <taxon>Endopterygota</taxon>
        <taxon>Lepidoptera</taxon>
        <taxon>Glossata</taxon>
        <taxon>Ditrysia</taxon>
        <taxon>Papilionoidea</taxon>
        <taxon>Nymphalidae</taxon>
        <taxon>Nymphalinae</taxon>
        <taxon>Euphydryas</taxon>
    </lineage>
</organism>